<dbReference type="InterPro" id="IPR037523">
    <property type="entry name" value="VOC_core"/>
</dbReference>
<dbReference type="CDD" id="cd06587">
    <property type="entry name" value="VOC"/>
    <property type="match status" value="1"/>
</dbReference>
<proteinExistence type="predicted"/>
<dbReference type="Gene3D" id="3.10.180.10">
    <property type="entry name" value="2,3-Dihydroxybiphenyl 1,2-Dioxygenase, domain 1"/>
    <property type="match status" value="1"/>
</dbReference>
<dbReference type="SUPFAM" id="SSF54593">
    <property type="entry name" value="Glyoxalase/Bleomycin resistance protein/Dihydroxybiphenyl dioxygenase"/>
    <property type="match status" value="1"/>
</dbReference>
<comment type="caution">
    <text evidence="2">The sequence shown here is derived from an EMBL/GenBank/DDBJ whole genome shotgun (WGS) entry which is preliminary data.</text>
</comment>
<accession>A0ABN2SBQ3</accession>
<sequence length="131" mass="14065">MLTKASVTANIPAADLARARSFYAEALDLKPVTELEEAGMLVYRTDGGTEFSVYQTEYAGQAGHTVAQFHVEDVVAEARALQAKGVALETYEMPGVQWDDGIADLGDMGKAAWFKDSEGNILCLDSGFPEA</sequence>
<dbReference type="RefSeq" id="WP_344063234.1">
    <property type="nucleotide sequence ID" value="NZ_BAAAPU010000007.1"/>
</dbReference>
<dbReference type="EMBL" id="BAAAPU010000007">
    <property type="protein sequence ID" value="GAA1983987.1"/>
    <property type="molecule type" value="Genomic_DNA"/>
</dbReference>
<protein>
    <submittedName>
        <fullName evidence="2">Glyoxalase/bleomycin resistance/dioxygenase family protein</fullName>
    </submittedName>
</protein>
<gene>
    <name evidence="2" type="ORF">GCM10009817_26770</name>
</gene>
<dbReference type="PROSITE" id="PS51819">
    <property type="entry name" value="VOC"/>
    <property type="match status" value="1"/>
</dbReference>
<reference evidence="2 3" key="1">
    <citation type="journal article" date="2019" name="Int. J. Syst. Evol. Microbiol.">
        <title>The Global Catalogue of Microorganisms (GCM) 10K type strain sequencing project: providing services to taxonomists for standard genome sequencing and annotation.</title>
        <authorList>
            <consortium name="The Broad Institute Genomics Platform"/>
            <consortium name="The Broad Institute Genome Sequencing Center for Infectious Disease"/>
            <person name="Wu L."/>
            <person name="Ma J."/>
        </authorList>
    </citation>
    <scope>NUCLEOTIDE SEQUENCE [LARGE SCALE GENOMIC DNA]</scope>
    <source>
        <strain evidence="2 3">JCM 15628</strain>
    </source>
</reference>
<feature type="domain" description="VOC" evidence="1">
    <location>
        <begin position="3"/>
        <end position="127"/>
    </location>
</feature>
<evidence type="ECO:0000313" key="3">
    <source>
        <dbReference type="Proteomes" id="UP001500013"/>
    </source>
</evidence>
<organism evidence="2 3">
    <name type="scientific">Terrabacter lapilli</name>
    <dbReference type="NCBI Taxonomy" id="436231"/>
    <lineage>
        <taxon>Bacteria</taxon>
        <taxon>Bacillati</taxon>
        <taxon>Actinomycetota</taxon>
        <taxon>Actinomycetes</taxon>
        <taxon>Micrococcales</taxon>
        <taxon>Intrasporangiaceae</taxon>
        <taxon>Terrabacter</taxon>
    </lineage>
</organism>
<dbReference type="InterPro" id="IPR029068">
    <property type="entry name" value="Glyas_Bleomycin-R_OHBP_Dase"/>
</dbReference>
<name>A0ABN2SBQ3_9MICO</name>
<dbReference type="Pfam" id="PF00903">
    <property type="entry name" value="Glyoxalase"/>
    <property type="match status" value="1"/>
</dbReference>
<dbReference type="Proteomes" id="UP001500013">
    <property type="component" value="Unassembled WGS sequence"/>
</dbReference>
<dbReference type="InterPro" id="IPR004360">
    <property type="entry name" value="Glyas_Fos-R_dOase_dom"/>
</dbReference>
<evidence type="ECO:0000313" key="2">
    <source>
        <dbReference type="EMBL" id="GAA1983987.1"/>
    </source>
</evidence>
<keyword evidence="3" id="KW-1185">Reference proteome</keyword>
<evidence type="ECO:0000259" key="1">
    <source>
        <dbReference type="PROSITE" id="PS51819"/>
    </source>
</evidence>